<organism evidence="6 7">
    <name type="scientific">Gemmata obscuriglobus</name>
    <dbReference type="NCBI Taxonomy" id="114"/>
    <lineage>
        <taxon>Bacteria</taxon>
        <taxon>Pseudomonadati</taxon>
        <taxon>Planctomycetota</taxon>
        <taxon>Planctomycetia</taxon>
        <taxon>Gemmatales</taxon>
        <taxon>Gemmataceae</taxon>
        <taxon>Gemmata</taxon>
    </lineage>
</organism>
<dbReference type="Pfam" id="PF13531">
    <property type="entry name" value="SBP_bac_11"/>
    <property type="match status" value="1"/>
</dbReference>
<evidence type="ECO:0000256" key="3">
    <source>
        <dbReference type="ARBA" id="ARBA00022448"/>
    </source>
</evidence>
<dbReference type="Gene3D" id="3.40.190.10">
    <property type="entry name" value="Periplasmic binding protein-like II"/>
    <property type="match status" value="2"/>
</dbReference>
<keyword evidence="4" id="KW-0732">Signal</keyword>
<dbReference type="GO" id="GO:0140104">
    <property type="term" value="F:molecular carrier activity"/>
    <property type="evidence" value="ECO:0007669"/>
    <property type="project" value="InterPro"/>
</dbReference>
<dbReference type="OrthoDB" id="9802127at2"/>
<dbReference type="GO" id="GO:0042597">
    <property type="term" value="C:periplasmic space"/>
    <property type="evidence" value="ECO:0007669"/>
    <property type="project" value="UniProtKB-SubCell"/>
</dbReference>
<dbReference type="PANTHER" id="PTHR30368">
    <property type="entry name" value="SULFATE-BINDING PROTEIN"/>
    <property type="match status" value="1"/>
</dbReference>
<evidence type="ECO:0000256" key="2">
    <source>
        <dbReference type="ARBA" id="ARBA00006099"/>
    </source>
</evidence>
<keyword evidence="5" id="KW-0574">Periplasm</keyword>
<comment type="similarity">
    <text evidence="2">Belongs to the prokaryotic sulfate-binding protein family.</text>
</comment>
<dbReference type="AlphaFoldDB" id="A0A2Z3GW51"/>
<proteinExistence type="inferred from homology"/>
<dbReference type="InterPro" id="IPR005669">
    <property type="entry name" value="Thiosulph/SO4-bd"/>
</dbReference>
<dbReference type="RefSeq" id="WP_010041428.1">
    <property type="nucleotide sequence ID" value="NZ_CP025958.1"/>
</dbReference>
<dbReference type="Proteomes" id="UP000245802">
    <property type="component" value="Chromosome"/>
</dbReference>
<name>A0A2Z3GW51_9BACT</name>
<dbReference type="NCBIfam" id="TIGR00971">
    <property type="entry name" value="3a0106s03"/>
    <property type="match status" value="1"/>
</dbReference>
<keyword evidence="3" id="KW-0813">Transport</keyword>
<sequence length="339" mass="37475">MNRRTFLTAASAAALSAGGGCTGSRYDFELLNVSYDPTRELYRRMNRLFAEHYAAQTGKRVRVRQSHGGSGSQARSVIDGIPADVVTLAMWADINNIRSKKLIADNWESRLPNNALPYYSTIVFTVRKGNPHGIEQWTDLVDKPGVKIITANPKTGGGAKLNLLGAWLAVRHGGGSVGDARKFITEMYRRVPVLDTGARGATVTFARKNIGDVHLTWENEAWLEKRELKDEIEIVYPKVSIRAEPHVALVDANADRKGTRAPAEEYLRFLYTNAAQELIAETFFRPGNPDVATRHAGRFPPIDLIRATAPSSGLGGWDKIQSDFFSEGGLFDQIYQSAR</sequence>
<evidence type="ECO:0000256" key="4">
    <source>
        <dbReference type="ARBA" id="ARBA00022729"/>
    </source>
</evidence>
<evidence type="ECO:0000313" key="6">
    <source>
        <dbReference type="EMBL" id="AWM38649.1"/>
    </source>
</evidence>
<protein>
    <submittedName>
        <fullName evidence="6">Sulfate ABC transporter substrate-binding protein</fullName>
    </submittedName>
</protein>
<gene>
    <name evidence="6" type="ORF">C1280_17755</name>
</gene>
<dbReference type="PANTHER" id="PTHR30368:SF2">
    <property type="entry name" value="SULFATE-BINDING PROTEIN"/>
    <property type="match status" value="1"/>
</dbReference>
<dbReference type="GO" id="GO:1902358">
    <property type="term" value="P:sulfate transmembrane transport"/>
    <property type="evidence" value="ECO:0007669"/>
    <property type="project" value="InterPro"/>
</dbReference>
<dbReference type="SUPFAM" id="SSF53850">
    <property type="entry name" value="Periplasmic binding protein-like II"/>
    <property type="match status" value="1"/>
</dbReference>
<dbReference type="KEGG" id="gog:C1280_17755"/>
<dbReference type="PROSITE" id="PS51257">
    <property type="entry name" value="PROKAR_LIPOPROTEIN"/>
    <property type="match status" value="1"/>
</dbReference>
<evidence type="ECO:0000256" key="1">
    <source>
        <dbReference type="ARBA" id="ARBA00004418"/>
    </source>
</evidence>
<evidence type="ECO:0000313" key="7">
    <source>
        <dbReference type="Proteomes" id="UP000245802"/>
    </source>
</evidence>
<dbReference type="NCBIfam" id="NF008022">
    <property type="entry name" value="PRK10752.1"/>
    <property type="match status" value="1"/>
</dbReference>
<keyword evidence="7" id="KW-1185">Reference proteome</keyword>
<dbReference type="EMBL" id="CP025958">
    <property type="protein sequence ID" value="AWM38649.1"/>
    <property type="molecule type" value="Genomic_DNA"/>
</dbReference>
<comment type="subcellular location">
    <subcellularLocation>
        <location evidence="1">Periplasm</location>
    </subcellularLocation>
</comment>
<reference evidence="6 7" key="1">
    <citation type="submission" date="2018-01" db="EMBL/GenBank/DDBJ databases">
        <title>G. obscuriglobus.</title>
        <authorList>
            <person name="Franke J."/>
            <person name="Blomberg W."/>
            <person name="Selmecki A."/>
        </authorList>
    </citation>
    <scope>NUCLEOTIDE SEQUENCE [LARGE SCALE GENOMIC DNA]</scope>
    <source>
        <strain evidence="6 7">DSM 5831</strain>
    </source>
</reference>
<dbReference type="CDD" id="cd01005">
    <property type="entry name" value="PBP2_CysP"/>
    <property type="match status" value="1"/>
</dbReference>
<accession>A0A2Z3GW51</accession>
<evidence type="ECO:0000256" key="5">
    <source>
        <dbReference type="ARBA" id="ARBA00022764"/>
    </source>
</evidence>